<dbReference type="EMBL" id="JABFHI010000003">
    <property type="protein sequence ID" value="NOG31779.1"/>
    <property type="molecule type" value="Genomic_DNA"/>
</dbReference>
<dbReference type="Pfam" id="PF08907">
    <property type="entry name" value="DUF1853"/>
    <property type="match status" value="1"/>
</dbReference>
<proteinExistence type="predicted"/>
<sequence length="354" mass="40049">MVLQEASLLRHFFLPQDDTGGHTHSATLEGVPSGWRSSVMRDMAWLLNAPDLVTLGNIPGRPSLATLGLQSSADIDAWLHCQQDALHHLPLRELRHARMGHYHERLWHYLLDHAPGTRLLARNVRIFAQRNTRGELDMLYRTCQNPTPIHLEVAIKFYLGLPDGPGAADSQSRWIGPGGFDSLDIKRYHMQHRQLPLSTTADARRALRHWLTPRDSLANNGPEPVAIAHQMAMPGILYYPWHADLPPPEGATPEHRRGIWCHASDWPALAASLAPDTLATWLTKPHWLAPPPLEQWHSLAEIVEQTHLYADQKQTGPKRWPQQLMCYTPADDQTTRIFIVPNQWPTHIPLPAPP</sequence>
<organism evidence="1 2">
    <name type="scientific">Vreelandella azerica</name>
    <dbReference type="NCBI Taxonomy" id="2732867"/>
    <lineage>
        <taxon>Bacteria</taxon>
        <taxon>Pseudomonadati</taxon>
        <taxon>Pseudomonadota</taxon>
        <taxon>Gammaproteobacteria</taxon>
        <taxon>Oceanospirillales</taxon>
        <taxon>Halomonadaceae</taxon>
        <taxon>Vreelandella</taxon>
    </lineage>
</organism>
<dbReference type="AlphaFoldDB" id="A0A7Y3TXB3"/>
<evidence type="ECO:0000313" key="2">
    <source>
        <dbReference type="Proteomes" id="UP000588806"/>
    </source>
</evidence>
<reference evidence="1 2" key="2">
    <citation type="submission" date="2020-06" db="EMBL/GenBank/DDBJ databases">
        <title>Halomonas songnenensis sp. nov., a moderately halophilic bacterium isolated from saline and alkaline soils.</title>
        <authorList>
            <person name="Jiang J."/>
            <person name="Pan Y."/>
        </authorList>
    </citation>
    <scope>NUCLEOTIDE SEQUENCE [LARGE SCALE GENOMIC DNA]</scope>
    <source>
        <strain evidence="1 2">TBZ9</strain>
    </source>
</reference>
<protein>
    <submittedName>
        <fullName evidence="1">DUF1853 family protein</fullName>
    </submittedName>
</protein>
<dbReference type="Proteomes" id="UP000588806">
    <property type="component" value="Unassembled WGS sequence"/>
</dbReference>
<gene>
    <name evidence="1" type="ORF">HLB35_08370</name>
</gene>
<accession>A0A7Y3TXB3</accession>
<dbReference type="InterPro" id="IPR015003">
    <property type="entry name" value="DUF1853"/>
</dbReference>
<evidence type="ECO:0000313" key="1">
    <source>
        <dbReference type="EMBL" id="NOG31779.1"/>
    </source>
</evidence>
<reference evidence="1 2" key="1">
    <citation type="submission" date="2020-05" db="EMBL/GenBank/DDBJ databases">
        <authorList>
            <person name="Ruan W."/>
            <person name="Jeon C.O."/>
            <person name="Chun B.H."/>
        </authorList>
    </citation>
    <scope>NUCLEOTIDE SEQUENCE [LARGE SCALE GENOMIC DNA]</scope>
    <source>
        <strain evidence="1 2">TBZ9</strain>
    </source>
</reference>
<keyword evidence="2" id="KW-1185">Reference proteome</keyword>
<comment type="caution">
    <text evidence="1">The sequence shown here is derived from an EMBL/GenBank/DDBJ whole genome shotgun (WGS) entry which is preliminary data.</text>
</comment>
<name>A0A7Y3TXB3_9GAMM</name>